<reference evidence="2" key="1">
    <citation type="submission" date="2013-10" db="EMBL/GenBank/DDBJ databases">
        <title>Genome sequencing of Onchocerca volvulus.</title>
        <authorList>
            <person name="Cotton J."/>
            <person name="Tsai J."/>
            <person name="Stanley E."/>
            <person name="Tracey A."/>
            <person name="Holroyd N."/>
            <person name="Lustigman S."/>
            <person name="Berriman M."/>
        </authorList>
    </citation>
    <scope>NUCLEOTIDE SEQUENCE</scope>
</reference>
<accession>A0A8R1XQ27</accession>
<protein>
    <submittedName>
        <fullName evidence="1">Uncharacterized protein</fullName>
    </submittedName>
</protein>
<organism evidence="1 2">
    <name type="scientific">Onchocerca volvulus</name>
    <dbReference type="NCBI Taxonomy" id="6282"/>
    <lineage>
        <taxon>Eukaryota</taxon>
        <taxon>Metazoa</taxon>
        <taxon>Ecdysozoa</taxon>
        <taxon>Nematoda</taxon>
        <taxon>Chromadorea</taxon>
        <taxon>Rhabditida</taxon>
        <taxon>Spirurina</taxon>
        <taxon>Spiruromorpha</taxon>
        <taxon>Filarioidea</taxon>
        <taxon>Onchocercidae</taxon>
        <taxon>Onchocerca</taxon>
    </lineage>
</organism>
<name>A0A8R1XQ27_ONCVO</name>
<dbReference type="EnsemblMetazoa" id="OVOC11993.1">
    <property type="protein sequence ID" value="OVOC11993.1"/>
    <property type="gene ID" value="WBGene00248802"/>
</dbReference>
<dbReference type="EMBL" id="CMVM020000387">
    <property type="status" value="NOT_ANNOTATED_CDS"/>
    <property type="molecule type" value="Genomic_DNA"/>
</dbReference>
<dbReference type="AlphaFoldDB" id="A0A8R1XQ27"/>
<dbReference type="Proteomes" id="UP000024404">
    <property type="component" value="Unassembled WGS sequence"/>
</dbReference>
<evidence type="ECO:0000313" key="2">
    <source>
        <dbReference type="Proteomes" id="UP000024404"/>
    </source>
</evidence>
<sequence length="132" mass="15325">MDSHQYHSVKSYWRQLQHFGLLLYLLLKDVLVNGIDDWSDRKAFVCHLKITNIRLISHHVVTSVVNTAKQSDLQIYFRSPKELLEKYVKNLSSVLDFQSSHSQYLQKAKQEQAGSSHELLSKLAGISIHQNY</sequence>
<reference evidence="1" key="2">
    <citation type="submission" date="2022-06" db="UniProtKB">
        <authorList>
            <consortium name="EnsemblMetazoa"/>
        </authorList>
    </citation>
    <scope>IDENTIFICATION</scope>
</reference>
<keyword evidence="2" id="KW-1185">Reference proteome</keyword>
<proteinExistence type="predicted"/>
<evidence type="ECO:0000313" key="1">
    <source>
        <dbReference type="EnsemblMetazoa" id="OVOC11993.1"/>
    </source>
</evidence>